<dbReference type="OrthoDB" id="49395at2759"/>
<protein>
    <submittedName>
        <fullName evidence="1">Uncharacterized protein</fullName>
    </submittedName>
</protein>
<name>A0A6H5HGV1_9HEMI</name>
<dbReference type="EMBL" id="CADCXU010029685">
    <property type="protein sequence ID" value="CAB0015877.1"/>
    <property type="molecule type" value="Genomic_DNA"/>
</dbReference>
<organism evidence="1 2">
    <name type="scientific">Nesidiocoris tenuis</name>
    <dbReference type="NCBI Taxonomy" id="355587"/>
    <lineage>
        <taxon>Eukaryota</taxon>
        <taxon>Metazoa</taxon>
        <taxon>Ecdysozoa</taxon>
        <taxon>Arthropoda</taxon>
        <taxon>Hexapoda</taxon>
        <taxon>Insecta</taxon>
        <taxon>Pterygota</taxon>
        <taxon>Neoptera</taxon>
        <taxon>Paraneoptera</taxon>
        <taxon>Hemiptera</taxon>
        <taxon>Heteroptera</taxon>
        <taxon>Panheteroptera</taxon>
        <taxon>Cimicomorpha</taxon>
        <taxon>Miridae</taxon>
        <taxon>Dicyphina</taxon>
        <taxon>Nesidiocoris</taxon>
    </lineage>
</organism>
<proteinExistence type="predicted"/>
<evidence type="ECO:0000313" key="2">
    <source>
        <dbReference type="Proteomes" id="UP000479000"/>
    </source>
</evidence>
<reference evidence="1 2" key="1">
    <citation type="submission" date="2020-02" db="EMBL/GenBank/DDBJ databases">
        <authorList>
            <person name="Ferguson B K."/>
        </authorList>
    </citation>
    <scope>NUCLEOTIDE SEQUENCE [LARGE SCALE GENOMIC DNA]</scope>
</reference>
<dbReference type="Proteomes" id="UP000479000">
    <property type="component" value="Unassembled WGS sequence"/>
</dbReference>
<dbReference type="AlphaFoldDB" id="A0A6H5HGV1"/>
<feature type="non-terminal residue" evidence="1">
    <location>
        <position position="114"/>
    </location>
</feature>
<keyword evidence="2" id="KW-1185">Reference proteome</keyword>
<gene>
    <name evidence="1" type="ORF">NTEN_LOCUS20217</name>
</gene>
<sequence>MDEEQTSSTTTYPLSSFSFSHNDEKVDRALSRRLMEGKRHTRCPLRVLIIFTSCIQTVYRRLFRRIRRQTPHPTCQSTPMEYEAPFTRARRRTQKSKNKRKWLIDVFLTPKKIG</sequence>
<accession>A0A6H5HGV1</accession>
<evidence type="ECO:0000313" key="1">
    <source>
        <dbReference type="EMBL" id="CAB0015877.1"/>
    </source>
</evidence>